<dbReference type="EMBL" id="JAWQEG010001842">
    <property type="protein sequence ID" value="KAK3876313.1"/>
    <property type="molecule type" value="Genomic_DNA"/>
</dbReference>
<dbReference type="InterPro" id="IPR009003">
    <property type="entry name" value="Peptidase_S1_PA"/>
</dbReference>
<evidence type="ECO:0000256" key="4">
    <source>
        <dbReference type="ARBA" id="ARBA00024195"/>
    </source>
</evidence>
<evidence type="ECO:0000259" key="5">
    <source>
        <dbReference type="PROSITE" id="PS50240"/>
    </source>
</evidence>
<evidence type="ECO:0000313" key="8">
    <source>
        <dbReference type="Proteomes" id="UP001286313"/>
    </source>
</evidence>
<sequence>MWKMWQLPIYSLPPFPLLPHPGFNNSQVSSSGGQPSQAQTHHPHVKVCVFPVRGSGKSWYSVGSVLASLSFSPSCVCVCWCVPSVDQPVLPFISLTRGLIKYRMSATGVMMMVMMVMVAEGALLSNRSPRQASPLGPTPTEQDADLLSALPNNERLGCLLKADLEGTDPATCDHLIDSCTCVPFWQCRDNLIQPDRDAGLLPVVNVRINSLACDMAEHVCCKDIDATALPPNEEINTISQCGVRHPDGVDANFLGFINRQSQYGEFPWMAAVVSREVDPASQAPYYLAGGSLIHEQAVLTAAHKVYNMTAEQLSVRLGEWNFKEASEPRPHQDIHVSRVLIHPNFVLRDLTYNVAILQLETPAKLGPTVDIVCLPRNTENHVGPGCYSSGWGKDDFNIDTPFQQILKSVDLPAVDHPQCQAALRTTRLGPDFRLHNSFMCAGGEAGKDTCTGDGGSPLVCPMASDPSRYVQAGVVAWGIGCGQQGIPGVYSSVAKAVPWIQSNIMDSFGFDVRLQQ</sequence>
<evidence type="ECO:0000313" key="7">
    <source>
        <dbReference type="EMBL" id="KAK3876313.1"/>
    </source>
</evidence>
<dbReference type="InterPro" id="IPR043504">
    <property type="entry name" value="Peptidase_S1_PA_chymotrypsin"/>
</dbReference>
<accession>A0AAE1ETS8</accession>
<keyword evidence="8" id="KW-1185">Reference proteome</keyword>
<dbReference type="InterPro" id="IPR001314">
    <property type="entry name" value="Peptidase_S1A"/>
</dbReference>
<dbReference type="SUPFAM" id="SSF50494">
    <property type="entry name" value="Trypsin-like serine proteases"/>
    <property type="match status" value="1"/>
</dbReference>
<evidence type="ECO:0000256" key="1">
    <source>
        <dbReference type="ARBA" id="ARBA00004613"/>
    </source>
</evidence>
<dbReference type="GO" id="GO:0004252">
    <property type="term" value="F:serine-type endopeptidase activity"/>
    <property type="evidence" value="ECO:0007669"/>
    <property type="project" value="InterPro"/>
</dbReference>
<name>A0AAE1ETS8_PETCI</name>
<comment type="caution">
    <text evidence="6">The sequence shown here is derived from an EMBL/GenBank/DDBJ whole genome shotgun (WGS) entry which is preliminary data.</text>
</comment>
<dbReference type="PRINTS" id="PR00722">
    <property type="entry name" value="CHYMOTRYPSIN"/>
</dbReference>
<evidence type="ECO:0000313" key="6">
    <source>
        <dbReference type="EMBL" id="KAK3861256.1"/>
    </source>
</evidence>
<dbReference type="EMBL" id="JAWQEG010004521">
    <property type="protein sequence ID" value="KAK3861256.1"/>
    <property type="molecule type" value="Genomic_DNA"/>
</dbReference>
<dbReference type="CDD" id="cd00190">
    <property type="entry name" value="Tryp_SPc"/>
    <property type="match status" value="1"/>
</dbReference>
<keyword evidence="2" id="KW-0964">Secreted</keyword>
<comment type="subcellular location">
    <subcellularLocation>
        <location evidence="1">Secreted</location>
    </subcellularLocation>
</comment>
<dbReference type="PROSITE" id="PS50240">
    <property type="entry name" value="TRYPSIN_DOM"/>
    <property type="match status" value="1"/>
</dbReference>
<dbReference type="SMART" id="SM00020">
    <property type="entry name" value="Tryp_SPc"/>
    <property type="match status" value="1"/>
</dbReference>
<proteinExistence type="inferred from homology"/>
<gene>
    <name evidence="7" type="ORF">Pcinc_018894</name>
    <name evidence="6" type="ORF">Pcinc_032745</name>
</gene>
<keyword evidence="3" id="KW-1015">Disulfide bond</keyword>
<dbReference type="Pfam" id="PF00089">
    <property type="entry name" value="Trypsin"/>
    <property type="match status" value="1"/>
</dbReference>
<organism evidence="6 8">
    <name type="scientific">Petrolisthes cinctipes</name>
    <name type="common">Flat porcelain crab</name>
    <dbReference type="NCBI Taxonomy" id="88211"/>
    <lineage>
        <taxon>Eukaryota</taxon>
        <taxon>Metazoa</taxon>
        <taxon>Ecdysozoa</taxon>
        <taxon>Arthropoda</taxon>
        <taxon>Crustacea</taxon>
        <taxon>Multicrustacea</taxon>
        <taxon>Malacostraca</taxon>
        <taxon>Eumalacostraca</taxon>
        <taxon>Eucarida</taxon>
        <taxon>Decapoda</taxon>
        <taxon>Pleocyemata</taxon>
        <taxon>Anomura</taxon>
        <taxon>Galatheoidea</taxon>
        <taxon>Porcellanidae</taxon>
        <taxon>Petrolisthes</taxon>
    </lineage>
</organism>
<dbReference type="GO" id="GO:0005576">
    <property type="term" value="C:extracellular region"/>
    <property type="evidence" value="ECO:0007669"/>
    <property type="project" value="UniProtKB-SubCell"/>
</dbReference>
<evidence type="ECO:0000256" key="3">
    <source>
        <dbReference type="ARBA" id="ARBA00023157"/>
    </source>
</evidence>
<dbReference type="Gene3D" id="2.40.10.10">
    <property type="entry name" value="Trypsin-like serine proteases"/>
    <property type="match status" value="2"/>
</dbReference>
<dbReference type="InterPro" id="IPR051487">
    <property type="entry name" value="Ser/Thr_Proteases_Immune/Dev"/>
</dbReference>
<dbReference type="Proteomes" id="UP001286313">
    <property type="component" value="Unassembled WGS sequence"/>
</dbReference>
<evidence type="ECO:0000256" key="2">
    <source>
        <dbReference type="ARBA" id="ARBA00022525"/>
    </source>
</evidence>
<dbReference type="AlphaFoldDB" id="A0AAE1ETS8"/>
<comment type="similarity">
    <text evidence="4">Belongs to the peptidase S1 family. CLIP subfamily.</text>
</comment>
<dbReference type="PANTHER" id="PTHR24256">
    <property type="entry name" value="TRYPTASE-RELATED"/>
    <property type="match status" value="1"/>
</dbReference>
<dbReference type="FunFam" id="2.40.10.10:FF:000038">
    <property type="entry name" value="Serine protease"/>
    <property type="match status" value="1"/>
</dbReference>
<dbReference type="InterPro" id="IPR001254">
    <property type="entry name" value="Trypsin_dom"/>
</dbReference>
<reference evidence="6" key="1">
    <citation type="submission" date="2023-10" db="EMBL/GenBank/DDBJ databases">
        <title>Genome assemblies of two species of porcelain crab, Petrolisthes cinctipes and Petrolisthes manimaculis (Anomura: Porcellanidae).</title>
        <authorList>
            <person name="Angst P."/>
        </authorList>
    </citation>
    <scope>NUCLEOTIDE SEQUENCE</scope>
    <source>
        <strain evidence="6">PB745_01</strain>
        <tissue evidence="6">Gill</tissue>
    </source>
</reference>
<dbReference type="GO" id="GO:0006508">
    <property type="term" value="P:proteolysis"/>
    <property type="evidence" value="ECO:0007669"/>
    <property type="project" value="InterPro"/>
</dbReference>
<feature type="domain" description="Peptidase S1" evidence="5">
    <location>
        <begin position="253"/>
        <end position="505"/>
    </location>
</feature>
<protein>
    <recommendedName>
        <fullName evidence="5">Peptidase S1 domain-containing protein</fullName>
    </recommendedName>
</protein>